<keyword evidence="6 15" id="KW-1133">Transmembrane helix</keyword>
<comment type="similarity">
    <text evidence="2">Belongs to the major facilitator superfamily. Sugar transporter (TC 2.A.1.1) family.</text>
</comment>
<dbReference type="PRINTS" id="PR00171">
    <property type="entry name" value="SUGRTRNSPORT"/>
</dbReference>
<dbReference type="InterPro" id="IPR003663">
    <property type="entry name" value="Sugar/inositol_transpt"/>
</dbReference>
<feature type="transmembrane region" description="Helical" evidence="15">
    <location>
        <begin position="81"/>
        <end position="102"/>
    </location>
</feature>
<comment type="caution">
    <text evidence="17">The sequence shown here is derived from an EMBL/GenBank/DDBJ whole genome shotgun (WGS) entry which is preliminary data.</text>
</comment>
<dbReference type="PROSITE" id="PS50850">
    <property type="entry name" value="MFS"/>
    <property type="match status" value="1"/>
</dbReference>
<evidence type="ECO:0000313" key="17">
    <source>
        <dbReference type="EMBL" id="RHY25159.1"/>
    </source>
</evidence>
<dbReference type="EMBL" id="QUSY01001378">
    <property type="protein sequence ID" value="RHY25159.1"/>
    <property type="molecule type" value="Genomic_DNA"/>
</dbReference>
<feature type="transmembrane region" description="Helical" evidence="15">
    <location>
        <begin position="51"/>
        <end position="69"/>
    </location>
</feature>
<evidence type="ECO:0000256" key="3">
    <source>
        <dbReference type="ARBA" id="ARBA00011738"/>
    </source>
</evidence>
<dbReference type="InterPro" id="IPR050814">
    <property type="entry name" value="Myo-inositol_Transporter"/>
</dbReference>
<dbReference type="VEuPathDB" id="FungiDB:H310_07144"/>
<dbReference type="SUPFAM" id="SSF103473">
    <property type="entry name" value="MFS general substrate transporter"/>
    <property type="match status" value="1"/>
</dbReference>
<dbReference type="AlphaFoldDB" id="A0A418AKW8"/>
<evidence type="ECO:0000256" key="1">
    <source>
        <dbReference type="ARBA" id="ARBA00004141"/>
    </source>
</evidence>
<evidence type="ECO:0000256" key="6">
    <source>
        <dbReference type="ARBA" id="ARBA00022989"/>
    </source>
</evidence>
<evidence type="ECO:0000256" key="7">
    <source>
        <dbReference type="ARBA" id="ARBA00023136"/>
    </source>
</evidence>
<name>A0A418AKW8_9STRA</name>
<comment type="catalytic activity">
    <reaction evidence="8">
        <text>D-galactose(in) = D-galactose(out)</text>
        <dbReference type="Rhea" id="RHEA:34915"/>
        <dbReference type="ChEBI" id="CHEBI:4139"/>
    </reaction>
    <physiologicalReaction direction="right-to-left" evidence="8">
        <dbReference type="Rhea" id="RHEA:34917"/>
    </physiologicalReaction>
</comment>
<evidence type="ECO:0000259" key="16">
    <source>
        <dbReference type="PROSITE" id="PS50850"/>
    </source>
</evidence>
<evidence type="ECO:0000256" key="9">
    <source>
        <dbReference type="ARBA" id="ARBA00044648"/>
    </source>
</evidence>
<dbReference type="GO" id="GO:0022857">
    <property type="term" value="F:transmembrane transporter activity"/>
    <property type="evidence" value="ECO:0007669"/>
    <property type="project" value="InterPro"/>
</dbReference>
<sequence length="140" mass="13772">MRANVAILTACACIGGFLFGYDTGVISGALVSMQASSGSDQFTLTTGQAETVVSAAILGAIVGAAAGGVGNDVVGRKPMILLASALFTAGAISMGLAGSVTALVVGRLVVGLAIGISSMTIPVYIAEASLPGTRQSHPRF</sequence>
<keyword evidence="18" id="KW-1185">Reference proteome</keyword>
<evidence type="ECO:0000256" key="12">
    <source>
        <dbReference type="ARBA" id="ARBA00044668"/>
    </source>
</evidence>
<dbReference type="Proteomes" id="UP000285060">
    <property type="component" value="Unassembled WGS sequence"/>
</dbReference>
<comment type="catalytic activity">
    <reaction evidence="10">
        <text>D-xylose(out) = D-xylose(in)</text>
        <dbReference type="Rhea" id="RHEA:78427"/>
        <dbReference type="ChEBI" id="CHEBI:53455"/>
    </reaction>
    <physiologicalReaction direction="left-to-right" evidence="10">
        <dbReference type="Rhea" id="RHEA:78428"/>
    </physiologicalReaction>
</comment>
<comment type="catalytic activity">
    <reaction evidence="9">
        <text>D-glucose(out) = D-glucose(in)</text>
        <dbReference type="Rhea" id="RHEA:60376"/>
        <dbReference type="ChEBI" id="CHEBI:4167"/>
    </reaction>
    <physiologicalReaction direction="left-to-right" evidence="9">
        <dbReference type="Rhea" id="RHEA:60377"/>
    </physiologicalReaction>
</comment>
<dbReference type="Gene3D" id="1.20.1250.20">
    <property type="entry name" value="MFS general substrate transporter like domains"/>
    <property type="match status" value="1"/>
</dbReference>
<feature type="domain" description="Major facilitator superfamily (MFS) profile" evidence="16">
    <location>
        <begin position="8"/>
        <end position="140"/>
    </location>
</feature>
<comment type="catalytic activity">
    <reaction evidence="12">
        <text>D-glucosamine(out) = D-glucosamine(in)</text>
        <dbReference type="Rhea" id="RHEA:78423"/>
        <dbReference type="ChEBI" id="CHEBI:58723"/>
    </reaction>
    <physiologicalReaction direction="left-to-right" evidence="12">
        <dbReference type="Rhea" id="RHEA:78424"/>
    </physiologicalReaction>
</comment>
<evidence type="ECO:0000256" key="14">
    <source>
        <dbReference type="ARBA" id="ARBA00044780"/>
    </source>
</evidence>
<protein>
    <recommendedName>
        <fullName evidence="14">Hexose transporter 1</fullName>
    </recommendedName>
</protein>
<evidence type="ECO:0000256" key="13">
    <source>
        <dbReference type="ARBA" id="ARBA00044710"/>
    </source>
</evidence>
<dbReference type="PANTHER" id="PTHR48020">
    <property type="entry name" value="PROTON MYO-INOSITOL COTRANSPORTER"/>
    <property type="match status" value="1"/>
</dbReference>
<dbReference type="InterPro" id="IPR036259">
    <property type="entry name" value="MFS_trans_sf"/>
</dbReference>
<dbReference type="PROSITE" id="PS00217">
    <property type="entry name" value="SUGAR_TRANSPORT_2"/>
    <property type="match status" value="1"/>
</dbReference>
<comment type="subcellular location">
    <subcellularLocation>
        <location evidence="1">Membrane</location>
        <topology evidence="1">Multi-pass membrane protein</topology>
    </subcellularLocation>
</comment>
<gene>
    <name evidence="17" type="ORF">DYB32_008489</name>
</gene>
<evidence type="ECO:0000256" key="5">
    <source>
        <dbReference type="ARBA" id="ARBA00022692"/>
    </source>
</evidence>
<evidence type="ECO:0000256" key="10">
    <source>
        <dbReference type="ARBA" id="ARBA00044656"/>
    </source>
</evidence>
<keyword evidence="5 15" id="KW-0812">Transmembrane</keyword>
<dbReference type="InterPro" id="IPR005828">
    <property type="entry name" value="MFS_sugar_transport-like"/>
</dbReference>
<evidence type="ECO:0000256" key="2">
    <source>
        <dbReference type="ARBA" id="ARBA00010992"/>
    </source>
</evidence>
<evidence type="ECO:0000256" key="4">
    <source>
        <dbReference type="ARBA" id="ARBA00022448"/>
    </source>
</evidence>
<accession>A0A418AKW8</accession>
<comment type="catalytic activity">
    <reaction evidence="13">
        <text>D-fructose(out) = D-fructose(in)</text>
        <dbReference type="Rhea" id="RHEA:60372"/>
        <dbReference type="ChEBI" id="CHEBI:37721"/>
    </reaction>
    <physiologicalReaction direction="left-to-right" evidence="13">
        <dbReference type="Rhea" id="RHEA:60373"/>
    </physiologicalReaction>
</comment>
<dbReference type="Pfam" id="PF00083">
    <property type="entry name" value="Sugar_tr"/>
    <property type="match status" value="1"/>
</dbReference>
<comment type="subunit">
    <text evidence="3">Homodimer.</text>
</comment>
<evidence type="ECO:0000256" key="11">
    <source>
        <dbReference type="ARBA" id="ARBA00044662"/>
    </source>
</evidence>
<evidence type="ECO:0000313" key="18">
    <source>
        <dbReference type="Proteomes" id="UP000285060"/>
    </source>
</evidence>
<proteinExistence type="inferred from homology"/>
<organism evidence="17 18">
    <name type="scientific">Aphanomyces invadans</name>
    <dbReference type="NCBI Taxonomy" id="157072"/>
    <lineage>
        <taxon>Eukaryota</taxon>
        <taxon>Sar</taxon>
        <taxon>Stramenopiles</taxon>
        <taxon>Oomycota</taxon>
        <taxon>Saprolegniomycetes</taxon>
        <taxon>Saprolegniales</taxon>
        <taxon>Verrucalvaceae</taxon>
        <taxon>Aphanomyces</taxon>
    </lineage>
</organism>
<feature type="transmembrane region" description="Helical" evidence="15">
    <location>
        <begin position="108"/>
        <end position="126"/>
    </location>
</feature>
<dbReference type="InterPro" id="IPR020846">
    <property type="entry name" value="MFS_dom"/>
</dbReference>
<keyword evidence="7 15" id="KW-0472">Membrane</keyword>
<dbReference type="GO" id="GO:0016020">
    <property type="term" value="C:membrane"/>
    <property type="evidence" value="ECO:0007669"/>
    <property type="project" value="UniProtKB-SubCell"/>
</dbReference>
<evidence type="ECO:0000256" key="8">
    <source>
        <dbReference type="ARBA" id="ARBA00044637"/>
    </source>
</evidence>
<keyword evidence="4" id="KW-0813">Transport</keyword>
<dbReference type="InterPro" id="IPR005829">
    <property type="entry name" value="Sugar_transporter_CS"/>
</dbReference>
<comment type="catalytic activity">
    <reaction evidence="11">
        <text>D-mannose(out) = D-mannose(in)</text>
        <dbReference type="Rhea" id="RHEA:78391"/>
        <dbReference type="ChEBI" id="CHEBI:4208"/>
    </reaction>
    <physiologicalReaction direction="left-to-right" evidence="11">
        <dbReference type="Rhea" id="RHEA:78392"/>
    </physiologicalReaction>
</comment>
<reference evidence="17 18" key="1">
    <citation type="submission" date="2018-08" db="EMBL/GenBank/DDBJ databases">
        <title>Aphanomyces genome sequencing and annotation.</title>
        <authorList>
            <person name="Minardi D."/>
            <person name="Oidtmann B."/>
            <person name="Van Der Giezen M."/>
            <person name="Studholme D.J."/>
        </authorList>
    </citation>
    <scope>NUCLEOTIDE SEQUENCE [LARGE SCALE GENOMIC DNA]</scope>
    <source>
        <strain evidence="17 18">NJM0002</strain>
    </source>
</reference>
<evidence type="ECO:0000256" key="15">
    <source>
        <dbReference type="SAM" id="Phobius"/>
    </source>
</evidence>
<dbReference type="PANTHER" id="PTHR48020:SF12">
    <property type="entry name" value="PROTON MYO-INOSITOL COTRANSPORTER"/>
    <property type="match status" value="1"/>
</dbReference>